<sequence length="408" mass="46115">MAILREVLRSIDVDTFIAERVGGGPGLQPRGYIPVSELGTTPMQQGAIAIIFFMTFLAVAVWAVRMYSRWSSKQIGVDDWLTTAAMAFSVALVVPYYMFLKYDYIGFPTKDVPKTYDLEPVLFWNWIMQVLYNPILALVKASVLIFLLRLGGHRRSIRYAIYGLNIFNALQMVAIFIVVIFQTLPINAYWELTEKRTRQIDAPMFYISTACITIVTDFLVLLIPFWVFLGLRMRVAAKVGLIVVFLLGGVVTIVAIVRVNELHKKFYQKGYDSRDTLGDTLSAVEVNLAIIAACGPALRPLFRKMFPGLFSNKSSNENYNTPSNYASNYGTGTGRRHTNMNQSFPLKDMHVNKTRTEIRGHSPNESEEEIMTYNGIIRTTAVNIKYDQATLDGRESGTEFSEPPRSHH</sequence>
<evidence type="ECO:0000256" key="2">
    <source>
        <dbReference type="ARBA" id="ARBA00022692"/>
    </source>
</evidence>
<dbReference type="InterPro" id="IPR049326">
    <property type="entry name" value="Rhodopsin_dom_fungi"/>
</dbReference>
<dbReference type="Pfam" id="PF20684">
    <property type="entry name" value="Fung_rhodopsin"/>
    <property type="match status" value="1"/>
</dbReference>
<feature type="transmembrane region" description="Helical" evidence="7">
    <location>
        <begin position="160"/>
        <end position="184"/>
    </location>
</feature>
<evidence type="ECO:0000256" key="5">
    <source>
        <dbReference type="ARBA" id="ARBA00038359"/>
    </source>
</evidence>
<dbReference type="PANTHER" id="PTHR33048">
    <property type="entry name" value="PTH11-LIKE INTEGRAL MEMBRANE PROTEIN (AFU_ORTHOLOGUE AFUA_5G11245)"/>
    <property type="match status" value="1"/>
</dbReference>
<evidence type="ECO:0000256" key="1">
    <source>
        <dbReference type="ARBA" id="ARBA00004141"/>
    </source>
</evidence>
<feature type="region of interest" description="Disordered" evidence="6">
    <location>
        <begin position="320"/>
        <end position="343"/>
    </location>
</feature>
<keyword evidence="3 7" id="KW-1133">Transmembrane helix</keyword>
<keyword evidence="10" id="KW-1185">Reference proteome</keyword>
<dbReference type="OrthoDB" id="5283415at2759"/>
<feature type="transmembrane region" description="Helical" evidence="7">
    <location>
        <begin position="47"/>
        <end position="68"/>
    </location>
</feature>
<evidence type="ECO:0000259" key="8">
    <source>
        <dbReference type="Pfam" id="PF20684"/>
    </source>
</evidence>
<comment type="similarity">
    <text evidence="5">Belongs to the SAT4 family.</text>
</comment>
<dbReference type="Proteomes" id="UP000777438">
    <property type="component" value="Unassembled WGS sequence"/>
</dbReference>
<name>A0A9P8VXJ8_9HYPO</name>
<feature type="transmembrane region" description="Helical" evidence="7">
    <location>
        <begin position="204"/>
        <end position="229"/>
    </location>
</feature>
<protein>
    <recommendedName>
        <fullName evidence="8">Rhodopsin domain-containing protein</fullName>
    </recommendedName>
</protein>
<dbReference type="AlphaFoldDB" id="A0A9P8VXJ8"/>
<dbReference type="GO" id="GO:0016020">
    <property type="term" value="C:membrane"/>
    <property type="evidence" value="ECO:0007669"/>
    <property type="project" value="UniProtKB-SubCell"/>
</dbReference>
<gene>
    <name evidence="9" type="ORF">B0T10DRAFT_579599</name>
</gene>
<keyword evidence="4 7" id="KW-0472">Membrane</keyword>
<evidence type="ECO:0000256" key="7">
    <source>
        <dbReference type="SAM" id="Phobius"/>
    </source>
</evidence>
<evidence type="ECO:0000256" key="6">
    <source>
        <dbReference type="SAM" id="MobiDB-lite"/>
    </source>
</evidence>
<reference evidence="9 10" key="1">
    <citation type="journal article" date="2021" name="Nat. Commun.">
        <title>Genetic determinants of endophytism in the Arabidopsis root mycobiome.</title>
        <authorList>
            <person name="Mesny F."/>
            <person name="Miyauchi S."/>
            <person name="Thiergart T."/>
            <person name="Pickel B."/>
            <person name="Atanasova L."/>
            <person name="Karlsson M."/>
            <person name="Huettel B."/>
            <person name="Barry K.W."/>
            <person name="Haridas S."/>
            <person name="Chen C."/>
            <person name="Bauer D."/>
            <person name="Andreopoulos W."/>
            <person name="Pangilinan J."/>
            <person name="LaButti K."/>
            <person name="Riley R."/>
            <person name="Lipzen A."/>
            <person name="Clum A."/>
            <person name="Drula E."/>
            <person name="Henrissat B."/>
            <person name="Kohler A."/>
            <person name="Grigoriev I.V."/>
            <person name="Martin F.M."/>
            <person name="Hacquard S."/>
        </authorList>
    </citation>
    <scope>NUCLEOTIDE SEQUENCE [LARGE SCALE GENOMIC DNA]</scope>
    <source>
        <strain evidence="9 10">MPI-CAGE-CH-0241</strain>
    </source>
</reference>
<proteinExistence type="inferred from homology"/>
<comment type="caution">
    <text evidence="9">The sequence shown here is derived from an EMBL/GenBank/DDBJ whole genome shotgun (WGS) entry which is preliminary data.</text>
</comment>
<keyword evidence="2 7" id="KW-0812">Transmembrane</keyword>
<feature type="domain" description="Rhodopsin" evidence="8">
    <location>
        <begin position="64"/>
        <end position="304"/>
    </location>
</feature>
<dbReference type="PANTHER" id="PTHR33048:SF55">
    <property type="entry name" value="INTEGRAL MEMBRANE PROTEIN"/>
    <property type="match status" value="1"/>
</dbReference>
<organism evidence="9 10">
    <name type="scientific">Thelonectria olida</name>
    <dbReference type="NCBI Taxonomy" id="1576542"/>
    <lineage>
        <taxon>Eukaryota</taxon>
        <taxon>Fungi</taxon>
        <taxon>Dikarya</taxon>
        <taxon>Ascomycota</taxon>
        <taxon>Pezizomycotina</taxon>
        <taxon>Sordariomycetes</taxon>
        <taxon>Hypocreomycetidae</taxon>
        <taxon>Hypocreales</taxon>
        <taxon>Nectriaceae</taxon>
        <taxon>Thelonectria</taxon>
    </lineage>
</organism>
<feature type="transmembrane region" description="Helical" evidence="7">
    <location>
        <begin position="241"/>
        <end position="260"/>
    </location>
</feature>
<evidence type="ECO:0000313" key="9">
    <source>
        <dbReference type="EMBL" id="KAH6884190.1"/>
    </source>
</evidence>
<feature type="transmembrane region" description="Helical" evidence="7">
    <location>
        <begin position="80"/>
        <end position="99"/>
    </location>
</feature>
<feature type="transmembrane region" description="Helical" evidence="7">
    <location>
        <begin position="126"/>
        <end position="148"/>
    </location>
</feature>
<accession>A0A9P8VXJ8</accession>
<evidence type="ECO:0000256" key="4">
    <source>
        <dbReference type="ARBA" id="ARBA00023136"/>
    </source>
</evidence>
<dbReference type="EMBL" id="JAGPYM010000021">
    <property type="protein sequence ID" value="KAH6884190.1"/>
    <property type="molecule type" value="Genomic_DNA"/>
</dbReference>
<dbReference type="InterPro" id="IPR052337">
    <property type="entry name" value="SAT4-like"/>
</dbReference>
<feature type="compositionally biased region" description="Polar residues" evidence="6">
    <location>
        <begin position="320"/>
        <end position="330"/>
    </location>
</feature>
<evidence type="ECO:0000313" key="10">
    <source>
        <dbReference type="Proteomes" id="UP000777438"/>
    </source>
</evidence>
<comment type="subcellular location">
    <subcellularLocation>
        <location evidence="1">Membrane</location>
        <topology evidence="1">Multi-pass membrane protein</topology>
    </subcellularLocation>
</comment>
<evidence type="ECO:0000256" key="3">
    <source>
        <dbReference type="ARBA" id="ARBA00022989"/>
    </source>
</evidence>